<keyword evidence="2" id="KW-1185">Reference proteome</keyword>
<sequence>MSKQWLTITQSRFTYEESDRDRPLGWNLRSKIHDRIDPFAHLQALNHSHPSLYDMPSKAKAMIYSIATTAKQCPFHLHCSLPGADRDELTLWFVFVGRHFHIRFTILEHLRSTEASRLPNQEQDIDVPIIALPLGENLHVNLDTMSPRLK</sequence>
<accession>A0A6A6RRG8</accession>
<name>A0A6A6RRG8_9PLEO</name>
<evidence type="ECO:0000313" key="1">
    <source>
        <dbReference type="EMBL" id="KAF2638229.1"/>
    </source>
</evidence>
<organism evidence="1 2">
    <name type="scientific">Massarina eburnea CBS 473.64</name>
    <dbReference type="NCBI Taxonomy" id="1395130"/>
    <lineage>
        <taxon>Eukaryota</taxon>
        <taxon>Fungi</taxon>
        <taxon>Dikarya</taxon>
        <taxon>Ascomycota</taxon>
        <taxon>Pezizomycotina</taxon>
        <taxon>Dothideomycetes</taxon>
        <taxon>Pleosporomycetidae</taxon>
        <taxon>Pleosporales</taxon>
        <taxon>Massarineae</taxon>
        <taxon>Massarinaceae</taxon>
        <taxon>Massarina</taxon>
    </lineage>
</organism>
<reference evidence="1" key="1">
    <citation type="journal article" date="2020" name="Stud. Mycol.">
        <title>101 Dothideomycetes genomes: a test case for predicting lifestyles and emergence of pathogens.</title>
        <authorList>
            <person name="Haridas S."/>
            <person name="Albert R."/>
            <person name="Binder M."/>
            <person name="Bloem J."/>
            <person name="Labutti K."/>
            <person name="Salamov A."/>
            <person name="Andreopoulos B."/>
            <person name="Baker S."/>
            <person name="Barry K."/>
            <person name="Bills G."/>
            <person name="Bluhm B."/>
            <person name="Cannon C."/>
            <person name="Castanera R."/>
            <person name="Culley D."/>
            <person name="Daum C."/>
            <person name="Ezra D."/>
            <person name="Gonzalez J."/>
            <person name="Henrissat B."/>
            <person name="Kuo A."/>
            <person name="Liang C."/>
            <person name="Lipzen A."/>
            <person name="Lutzoni F."/>
            <person name="Magnuson J."/>
            <person name="Mondo S."/>
            <person name="Nolan M."/>
            <person name="Ohm R."/>
            <person name="Pangilinan J."/>
            <person name="Park H.-J."/>
            <person name="Ramirez L."/>
            <person name="Alfaro M."/>
            <person name="Sun H."/>
            <person name="Tritt A."/>
            <person name="Yoshinaga Y."/>
            <person name="Zwiers L.-H."/>
            <person name="Turgeon B."/>
            <person name="Goodwin S."/>
            <person name="Spatafora J."/>
            <person name="Crous P."/>
            <person name="Grigoriev I."/>
        </authorList>
    </citation>
    <scope>NUCLEOTIDE SEQUENCE</scope>
    <source>
        <strain evidence="1">CBS 473.64</strain>
    </source>
</reference>
<dbReference type="Proteomes" id="UP000799753">
    <property type="component" value="Unassembled WGS sequence"/>
</dbReference>
<dbReference type="EMBL" id="MU006790">
    <property type="protein sequence ID" value="KAF2638229.1"/>
    <property type="molecule type" value="Genomic_DNA"/>
</dbReference>
<gene>
    <name evidence="1" type="ORF">P280DRAFT_78783</name>
</gene>
<protein>
    <submittedName>
        <fullName evidence="1">Uncharacterized protein</fullName>
    </submittedName>
</protein>
<proteinExistence type="predicted"/>
<evidence type="ECO:0000313" key="2">
    <source>
        <dbReference type="Proteomes" id="UP000799753"/>
    </source>
</evidence>
<dbReference type="AlphaFoldDB" id="A0A6A6RRG8"/>